<evidence type="ECO:0000313" key="2">
    <source>
        <dbReference type="EMBL" id="KAG5551620.1"/>
    </source>
</evidence>
<dbReference type="PANTHER" id="PTHR31672:SF13">
    <property type="entry name" value="F-BOX PROTEIN CPR30-LIKE"/>
    <property type="match status" value="1"/>
</dbReference>
<dbReference type="Pfam" id="PF08268">
    <property type="entry name" value="FBA_3"/>
    <property type="match status" value="1"/>
</dbReference>
<dbReference type="EMBL" id="JACTNZ010000004">
    <property type="protein sequence ID" value="KAG5551620.1"/>
    <property type="molecule type" value="Genomic_DNA"/>
</dbReference>
<dbReference type="InterPro" id="IPR013187">
    <property type="entry name" value="F-box-assoc_dom_typ3"/>
</dbReference>
<dbReference type="InterPro" id="IPR036047">
    <property type="entry name" value="F-box-like_dom_sf"/>
</dbReference>
<dbReference type="InterPro" id="IPR017451">
    <property type="entry name" value="F-box-assoc_interact_dom"/>
</dbReference>
<evidence type="ECO:0000259" key="1">
    <source>
        <dbReference type="PROSITE" id="PS50181"/>
    </source>
</evidence>
<dbReference type="SMART" id="SM00256">
    <property type="entry name" value="FBOX"/>
    <property type="match status" value="1"/>
</dbReference>
<dbReference type="InterPro" id="IPR050796">
    <property type="entry name" value="SCF_F-box_component"/>
</dbReference>
<proteinExistence type="predicted"/>
<evidence type="ECO:0000313" key="3">
    <source>
        <dbReference type="Proteomes" id="UP000823749"/>
    </source>
</evidence>
<protein>
    <recommendedName>
        <fullName evidence="1">F-box domain-containing protein</fullName>
    </recommendedName>
</protein>
<sequence>MSRFSSNLWVLGQINRRRTGEGDMRRSKRKKASRNTTTTISISELPDHIVCDILSRLPLNSIFTCKRVCKLWRDLTLGPYFAKLHHSRSPLSLISYHDGNDNNNSPSSHFEILQLHDPLVLGRRNRAMKFRTDIDFPRMHTQVVASCNGSILLRNSSSSDDELVIVCNPLRAQHFILPKPPTPKLALHTQKSFRFGFGHSPSTDQYKVLRLTHTRGPDRLYCDVYTIGINDEWRIIGDTRQTPTIIISQIIFLNGALHWIGLELENARFIYYFDIEKEQFGSFPLPSCIGKDCNSFGLVDNRLYLHNDHSFCEWRIWEMKDYGDFGSWTLEWVIEQPIIREFKGYVEPLKMLKDGSLLMMFKKTSQRTPVTKTTLASYNPQTRVLKKITYHVIVCRTWSTWSASVADIPCFFSPMDALK</sequence>
<feature type="domain" description="F-box" evidence="1">
    <location>
        <begin position="39"/>
        <end position="84"/>
    </location>
</feature>
<dbReference type="CDD" id="cd22157">
    <property type="entry name" value="F-box_AtFBW1-like"/>
    <property type="match status" value="1"/>
</dbReference>
<organism evidence="2 3">
    <name type="scientific">Rhododendron griersonianum</name>
    <dbReference type="NCBI Taxonomy" id="479676"/>
    <lineage>
        <taxon>Eukaryota</taxon>
        <taxon>Viridiplantae</taxon>
        <taxon>Streptophyta</taxon>
        <taxon>Embryophyta</taxon>
        <taxon>Tracheophyta</taxon>
        <taxon>Spermatophyta</taxon>
        <taxon>Magnoliopsida</taxon>
        <taxon>eudicotyledons</taxon>
        <taxon>Gunneridae</taxon>
        <taxon>Pentapetalae</taxon>
        <taxon>asterids</taxon>
        <taxon>Ericales</taxon>
        <taxon>Ericaceae</taxon>
        <taxon>Ericoideae</taxon>
        <taxon>Rhodoreae</taxon>
        <taxon>Rhododendron</taxon>
    </lineage>
</organism>
<dbReference type="PROSITE" id="PS50181">
    <property type="entry name" value="FBOX"/>
    <property type="match status" value="1"/>
</dbReference>
<dbReference type="NCBIfam" id="TIGR01640">
    <property type="entry name" value="F_box_assoc_1"/>
    <property type="match status" value="1"/>
</dbReference>
<dbReference type="PANTHER" id="PTHR31672">
    <property type="entry name" value="BNACNNG10540D PROTEIN"/>
    <property type="match status" value="1"/>
</dbReference>
<name>A0AAV6KGF8_9ERIC</name>
<comment type="caution">
    <text evidence="2">The sequence shown here is derived from an EMBL/GenBank/DDBJ whole genome shotgun (WGS) entry which is preliminary data.</text>
</comment>
<dbReference type="AlphaFoldDB" id="A0AAV6KGF8"/>
<dbReference type="Pfam" id="PF00646">
    <property type="entry name" value="F-box"/>
    <property type="match status" value="1"/>
</dbReference>
<keyword evidence="3" id="KW-1185">Reference proteome</keyword>
<dbReference type="InterPro" id="IPR001810">
    <property type="entry name" value="F-box_dom"/>
</dbReference>
<dbReference type="Proteomes" id="UP000823749">
    <property type="component" value="Chromosome 4"/>
</dbReference>
<dbReference type="Gene3D" id="1.20.1280.50">
    <property type="match status" value="1"/>
</dbReference>
<dbReference type="SUPFAM" id="SSF81383">
    <property type="entry name" value="F-box domain"/>
    <property type="match status" value="1"/>
</dbReference>
<gene>
    <name evidence="2" type="ORF">RHGRI_009887</name>
</gene>
<reference evidence="2" key="1">
    <citation type="submission" date="2020-08" db="EMBL/GenBank/DDBJ databases">
        <title>Plant Genome Project.</title>
        <authorList>
            <person name="Zhang R.-G."/>
        </authorList>
    </citation>
    <scope>NUCLEOTIDE SEQUENCE</scope>
    <source>
        <strain evidence="2">WSP0</strain>
        <tissue evidence="2">Leaf</tissue>
    </source>
</reference>
<accession>A0AAV6KGF8</accession>